<accession>A0A5B0PNJ9</accession>
<organism evidence="1 2">
    <name type="scientific">Puccinia graminis f. sp. tritici</name>
    <dbReference type="NCBI Taxonomy" id="56615"/>
    <lineage>
        <taxon>Eukaryota</taxon>
        <taxon>Fungi</taxon>
        <taxon>Dikarya</taxon>
        <taxon>Basidiomycota</taxon>
        <taxon>Pucciniomycotina</taxon>
        <taxon>Pucciniomycetes</taxon>
        <taxon>Pucciniales</taxon>
        <taxon>Pucciniaceae</taxon>
        <taxon>Puccinia</taxon>
    </lineage>
</organism>
<keyword evidence="2" id="KW-1185">Reference proteome</keyword>
<dbReference type="AlphaFoldDB" id="A0A5B0PNJ9"/>
<proteinExistence type="predicted"/>
<sequence length="116" mass="13103">MVCAIESVTKLASVIQLDTLILTGVRHTRLLFNTLAALFYHFELVFFSLIGCQQAAQTCASWPGTRCCFNPSHLRARNQEQKANAAGNFQDPHPSFLGLENWARRLEQRLGQERVI</sequence>
<evidence type="ECO:0000313" key="1">
    <source>
        <dbReference type="EMBL" id="KAA1103235.1"/>
    </source>
</evidence>
<protein>
    <submittedName>
        <fullName evidence="1">Uncharacterized protein</fullName>
    </submittedName>
</protein>
<dbReference type="Proteomes" id="UP000324748">
    <property type="component" value="Unassembled WGS sequence"/>
</dbReference>
<name>A0A5B0PNJ9_PUCGR</name>
<reference evidence="1 2" key="1">
    <citation type="submission" date="2019-05" db="EMBL/GenBank/DDBJ databases">
        <title>Emergence of the Ug99 lineage of the wheat stem rust pathogen through somatic hybridization.</title>
        <authorList>
            <person name="Li F."/>
            <person name="Upadhyaya N.M."/>
            <person name="Sperschneider J."/>
            <person name="Matny O."/>
            <person name="Nguyen-Phuc H."/>
            <person name="Mago R."/>
            <person name="Raley C."/>
            <person name="Miller M.E."/>
            <person name="Silverstein K.A.T."/>
            <person name="Henningsen E."/>
            <person name="Hirsch C.D."/>
            <person name="Visser B."/>
            <person name="Pretorius Z.A."/>
            <person name="Steffenson B.J."/>
            <person name="Schwessinger B."/>
            <person name="Dodds P.N."/>
            <person name="Figueroa M."/>
        </authorList>
    </citation>
    <scope>NUCLEOTIDE SEQUENCE [LARGE SCALE GENOMIC DNA]</scope>
    <source>
        <strain evidence="1">21-0</strain>
    </source>
</reference>
<gene>
    <name evidence="1" type="ORF">PGT21_010568</name>
</gene>
<dbReference type="EMBL" id="VSWC01000042">
    <property type="protein sequence ID" value="KAA1103235.1"/>
    <property type="molecule type" value="Genomic_DNA"/>
</dbReference>
<evidence type="ECO:0000313" key="2">
    <source>
        <dbReference type="Proteomes" id="UP000324748"/>
    </source>
</evidence>
<comment type="caution">
    <text evidence="1">The sequence shown here is derived from an EMBL/GenBank/DDBJ whole genome shotgun (WGS) entry which is preliminary data.</text>
</comment>